<dbReference type="HAMAP" id="MF_02006">
    <property type="entry name" value="Tyr_tRNA_synth_type1"/>
    <property type="match status" value="1"/>
</dbReference>
<dbReference type="Pfam" id="PF00579">
    <property type="entry name" value="tRNA-synt_1b"/>
    <property type="match status" value="1"/>
</dbReference>
<evidence type="ECO:0000313" key="14">
    <source>
        <dbReference type="EMBL" id="RAR50382.1"/>
    </source>
</evidence>
<evidence type="ECO:0000256" key="4">
    <source>
        <dbReference type="ARBA" id="ARBA00022741"/>
    </source>
</evidence>
<dbReference type="GO" id="GO:0003723">
    <property type="term" value="F:RNA binding"/>
    <property type="evidence" value="ECO:0007669"/>
    <property type="project" value="UniProtKB-KW"/>
</dbReference>
<dbReference type="PANTHER" id="PTHR11766:SF0">
    <property type="entry name" value="TYROSINE--TRNA LIGASE, MITOCHONDRIAL"/>
    <property type="match status" value="1"/>
</dbReference>
<dbReference type="Gene3D" id="1.10.240.10">
    <property type="entry name" value="Tyrosyl-Transfer RNA Synthetase"/>
    <property type="match status" value="1"/>
</dbReference>
<comment type="function">
    <text evidence="11">Catalyzes the attachment of tyrosine to tRNA(Tyr) in a two-step reaction: tyrosine is first activated by ATP to form Tyr-AMP and then transferred to the acceptor end of tRNA(Tyr).</text>
</comment>
<dbReference type="GO" id="GO:0042803">
    <property type="term" value="F:protein homodimerization activity"/>
    <property type="evidence" value="ECO:0007669"/>
    <property type="project" value="UniProtKB-ARBA"/>
</dbReference>
<keyword evidence="7 11" id="KW-0648">Protein biosynthesis</keyword>
<comment type="subunit">
    <text evidence="11">Homodimer.</text>
</comment>
<evidence type="ECO:0000256" key="3">
    <source>
        <dbReference type="ARBA" id="ARBA00022598"/>
    </source>
</evidence>
<dbReference type="GO" id="GO:0005524">
    <property type="term" value="F:ATP binding"/>
    <property type="evidence" value="ECO:0007669"/>
    <property type="project" value="UniProtKB-UniRule"/>
</dbReference>
<keyword evidence="2 11" id="KW-0963">Cytoplasm</keyword>
<proteinExistence type="inferred from homology"/>
<reference evidence="14 15" key="1">
    <citation type="submission" date="2018-06" db="EMBL/GenBank/DDBJ databases">
        <title>Genomic Encyclopedia of Type Strains, Phase III (KMG-III): the genomes of soil and plant-associated and newly described type strains.</title>
        <authorList>
            <person name="Whitman W."/>
        </authorList>
    </citation>
    <scope>NUCLEOTIDE SEQUENCE [LARGE SCALE GENOMIC DNA]</scope>
    <source>
        <strain evidence="14 15">CGMCC 1.12504</strain>
    </source>
</reference>
<dbReference type="InterPro" id="IPR002305">
    <property type="entry name" value="aa-tRNA-synth_Ic"/>
</dbReference>
<keyword evidence="6 12" id="KW-0694">RNA-binding</keyword>
<dbReference type="InterPro" id="IPR002307">
    <property type="entry name" value="Tyr-tRNA-ligase"/>
</dbReference>
<keyword evidence="3 11" id="KW-0436">Ligase</keyword>
<feature type="binding site" evidence="11">
    <location>
        <position position="172"/>
    </location>
    <ligand>
        <name>L-tyrosine</name>
        <dbReference type="ChEBI" id="CHEBI:58315"/>
    </ligand>
</feature>
<dbReference type="SUPFAM" id="SSF52374">
    <property type="entry name" value="Nucleotidylyl transferase"/>
    <property type="match status" value="1"/>
</dbReference>
<feature type="binding site" evidence="11">
    <location>
        <position position="33"/>
    </location>
    <ligand>
        <name>L-tyrosine</name>
        <dbReference type="ChEBI" id="CHEBI:58315"/>
    </ligand>
</feature>
<keyword evidence="5 11" id="KW-0067">ATP-binding</keyword>
<dbReference type="PANTHER" id="PTHR11766">
    <property type="entry name" value="TYROSYL-TRNA SYNTHETASE"/>
    <property type="match status" value="1"/>
</dbReference>
<dbReference type="AlphaFoldDB" id="A0A328WVZ3"/>
<dbReference type="InterPro" id="IPR054608">
    <property type="entry name" value="SYY-like_C"/>
</dbReference>
<evidence type="ECO:0000256" key="6">
    <source>
        <dbReference type="ARBA" id="ARBA00022884"/>
    </source>
</evidence>
<comment type="caution">
    <text evidence="14">The sequence shown here is derived from an EMBL/GenBank/DDBJ whole genome shotgun (WGS) entry which is preliminary data.</text>
</comment>
<dbReference type="PROSITE" id="PS50889">
    <property type="entry name" value="S4"/>
    <property type="match status" value="1"/>
</dbReference>
<dbReference type="GO" id="GO:0004831">
    <property type="term" value="F:tyrosine-tRNA ligase activity"/>
    <property type="evidence" value="ECO:0007669"/>
    <property type="project" value="UniProtKB-UniRule"/>
</dbReference>
<evidence type="ECO:0000313" key="15">
    <source>
        <dbReference type="Proteomes" id="UP000249518"/>
    </source>
</evidence>
<feature type="binding site" evidence="11">
    <location>
        <position position="176"/>
    </location>
    <ligand>
        <name>L-tyrosine</name>
        <dbReference type="ChEBI" id="CHEBI:58315"/>
    </ligand>
</feature>
<name>A0A328WVZ3_9FLAO</name>
<dbReference type="FunFam" id="1.10.240.10:FF:000001">
    <property type="entry name" value="Tyrosine--tRNA ligase"/>
    <property type="match status" value="1"/>
</dbReference>
<evidence type="ECO:0000256" key="11">
    <source>
        <dbReference type="HAMAP-Rule" id="MF_02006"/>
    </source>
</evidence>
<dbReference type="CDD" id="cd00805">
    <property type="entry name" value="TyrRS_core"/>
    <property type="match status" value="1"/>
</dbReference>
<evidence type="ECO:0000256" key="12">
    <source>
        <dbReference type="PROSITE-ProRule" id="PRU00182"/>
    </source>
</evidence>
<protein>
    <recommendedName>
        <fullName evidence="11">Tyrosine--tRNA ligase</fullName>
        <ecNumber evidence="11">6.1.1.1</ecNumber>
    </recommendedName>
    <alternativeName>
        <fullName evidence="11">Tyrosyl-tRNA synthetase</fullName>
        <shortName evidence="11">TyrRS</shortName>
    </alternativeName>
</protein>
<dbReference type="InterPro" id="IPR036986">
    <property type="entry name" value="S4_RNA-bd_sf"/>
</dbReference>
<feature type="short sequence motif" description="'KMSKS' region" evidence="11">
    <location>
        <begin position="238"/>
        <end position="242"/>
    </location>
</feature>
<dbReference type="OrthoDB" id="9804243at2"/>
<dbReference type="NCBIfam" id="TIGR00234">
    <property type="entry name" value="tyrS"/>
    <property type="match status" value="1"/>
</dbReference>
<dbReference type="FunFam" id="3.40.50.620:FF:000008">
    <property type="entry name" value="Tyrosine--tRNA ligase"/>
    <property type="match status" value="1"/>
</dbReference>
<keyword evidence="8 11" id="KW-0030">Aminoacyl-tRNA synthetase</keyword>
<evidence type="ECO:0000256" key="10">
    <source>
        <dbReference type="ARBA" id="ARBA00060965"/>
    </source>
</evidence>
<dbReference type="InterPro" id="IPR024107">
    <property type="entry name" value="Tyr-tRNA-ligase_bac_1"/>
</dbReference>
<evidence type="ECO:0000256" key="2">
    <source>
        <dbReference type="ARBA" id="ARBA00022490"/>
    </source>
</evidence>
<comment type="subcellular location">
    <subcellularLocation>
        <location evidence="1 11">Cytoplasm</location>
    </subcellularLocation>
</comment>
<dbReference type="GO" id="GO:0005829">
    <property type="term" value="C:cytosol"/>
    <property type="evidence" value="ECO:0007669"/>
    <property type="project" value="TreeGrafter"/>
</dbReference>
<keyword evidence="15" id="KW-1185">Reference proteome</keyword>
<dbReference type="InterPro" id="IPR024088">
    <property type="entry name" value="Tyr-tRNA-ligase_bac-type"/>
</dbReference>
<dbReference type="Proteomes" id="UP000249518">
    <property type="component" value="Unassembled WGS sequence"/>
</dbReference>
<evidence type="ECO:0000256" key="8">
    <source>
        <dbReference type="ARBA" id="ARBA00023146"/>
    </source>
</evidence>
<evidence type="ECO:0000256" key="1">
    <source>
        <dbReference type="ARBA" id="ARBA00004496"/>
    </source>
</evidence>
<organism evidence="14 15">
    <name type="scientific">Flavobacterium lacus</name>
    <dbReference type="NCBI Taxonomy" id="1353778"/>
    <lineage>
        <taxon>Bacteria</taxon>
        <taxon>Pseudomonadati</taxon>
        <taxon>Bacteroidota</taxon>
        <taxon>Flavobacteriia</taxon>
        <taxon>Flavobacteriales</taxon>
        <taxon>Flavobacteriaceae</taxon>
        <taxon>Flavobacterium</taxon>
    </lineage>
</organism>
<dbReference type="EMBL" id="QLSV01000002">
    <property type="protein sequence ID" value="RAR50382.1"/>
    <property type="molecule type" value="Genomic_DNA"/>
</dbReference>
<dbReference type="GO" id="GO:0006437">
    <property type="term" value="P:tyrosyl-tRNA aminoacylation"/>
    <property type="evidence" value="ECO:0007669"/>
    <property type="project" value="UniProtKB-UniRule"/>
</dbReference>
<comment type="catalytic activity">
    <reaction evidence="9 11">
        <text>tRNA(Tyr) + L-tyrosine + ATP = L-tyrosyl-tRNA(Tyr) + AMP + diphosphate + H(+)</text>
        <dbReference type="Rhea" id="RHEA:10220"/>
        <dbReference type="Rhea" id="RHEA-COMP:9706"/>
        <dbReference type="Rhea" id="RHEA-COMP:9707"/>
        <dbReference type="ChEBI" id="CHEBI:15378"/>
        <dbReference type="ChEBI" id="CHEBI:30616"/>
        <dbReference type="ChEBI" id="CHEBI:33019"/>
        <dbReference type="ChEBI" id="CHEBI:58315"/>
        <dbReference type="ChEBI" id="CHEBI:78442"/>
        <dbReference type="ChEBI" id="CHEBI:78536"/>
        <dbReference type="ChEBI" id="CHEBI:456215"/>
        <dbReference type="EC" id="6.1.1.1"/>
    </reaction>
</comment>
<sequence length="564" mass="64245">MKNLVEELRWRGLFHDMMPGTEEQLIKEATTAYIGFDPTADSLHIGSMVQIMLLVHLKNFGHQPIALVGGATGMIGDPSGKSDERNLLDEATLNKNVEGIKGVLSCFLDFNSTDANAPILVNNYDWMKDFSFIEFVRDVGKRITVNYMMSKDSVKKRIAGEGEGMSFTEFTYQLIQGYDFYHLHKHYNCLLQMGGSDQWGNITTGTELVRRLNVNTEDEGAKAFALTTPLITKADGSKFGKSEGGNVWLTADKTSPYKFYQFWFNSTDADAEKYIKIFTFLDKVTIEDLIEKHQQEPHLRLLQKKLAEEITVFVHSQEEYEKAVKASTILFGNSTSEDLKQLDEETFLDVFEGVPQIEIDEKDLGSGMDLVEVLSGKTKFLSSNSEARRALKENSISVNRTKVIEGFKISKNHLINNKFILLQRGKKSYFIVKVLSEPKVFSVRRLIRDNGVKYDKRFRGELNLRGFTDESKYRRIYKNEKFVVLPKSIIQNSQIPSSILTGFKIKTVIGGVEYAKDSCVVDFRGRGSSFISLPKGLKFELRLRNNDKLKYDIDLEKKEIILKM</sequence>
<gene>
    <name evidence="11" type="primary">tyrS</name>
    <name evidence="14" type="ORF">B0I10_102181</name>
</gene>
<keyword evidence="4 11" id="KW-0547">Nucleotide-binding</keyword>
<feature type="short sequence motif" description="'HIGH' region" evidence="11">
    <location>
        <begin position="38"/>
        <end position="47"/>
    </location>
</feature>
<dbReference type="SUPFAM" id="SSF55174">
    <property type="entry name" value="Alpha-L RNA-binding motif"/>
    <property type="match status" value="1"/>
</dbReference>
<evidence type="ECO:0000259" key="13">
    <source>
        <dbReference type="Pfam" id="PF22421"/>
    </source>
</evidence>
<evidence type="ECO:0000256" key="7">
    <source>
        <dbReference type="ARBA" id="ARBA00022917"/>
    </source>
</evidence>
<evidence type="ECO:0000256" key="5">
    <source>
        <dbReference type="ARBA" id="ARBA00022840"/>
    </source>
</evidence>
<feature type="domain" description="Tyrosine--tRNA ligase SYY-like C-terminal" evidence="13">
    <location>
        <begin position="349"/>
        <end position="432"/>
    </location>
</feature>
<dbReference type="Pfam" id="PF22421">
    <property type="entry name" value="SYY_C-terminal"/>
    <property type="match status" value="1"/>
</dbReference>
<evidence type="ECO:0000256" key="9">
    <source>
        <dbReference type="ARBA" id="ARBA00048248"/>
    </source>
</evidence>
<dbReference type="PRINTS" id="PR01040">
    <property type="entry name" value="TRNASYNTHTYR"/>
</dbReference>
<feature type="binding site" evidence="11">
    <location>
        <position position="241"/>
    </location>
    <ligand>
        <name>ATP</name>
        <dbReference type="ChEBI" id="CHEBI:30616"/>
    </ligand>
</feature>
<dbReference type="Gene3D" id="3.40.50.620">
    <property type="entry name" value="HUPs"/>
    <property type="match status" value="1"/>
</dbReference>
<dbReference type="EC" id="6.1.1.1" evidence="11"/>
<comment type="similarity">
    <text evidence="10 11">Belongs to the class-I aminoacyl-tRNA synthetase family. TyrS type 1 subfamily.</text>
</comment>
<dbReference type="InterPro" id="IPR014729">
    <property type="entry name" value="Rossmann-like_a/b/a_fold"/>
</dbReference>
<accession>A0A328WVZ3</accession>
<dbReference type="Gene3D" id="3.10.290.10">
    <property type="entry name" value="RNA-binding S4 domain"/>
    <property type="match status" value="1"/>
</dbReference>